<dbReference type="GO" id="GO:0005739">
    <property type="term" value="C:mitochondrion"/>
    <property type="evidence" value="ECO:0007669"/>
    <property type="project" value="UniProtKB-SubCell"/>
</dbReference>
<evidence type="ECO:0000313" key="12">
    <source>
        <dbReference type="EMBL" id="OAD77022.1"/>
    </source>
</evidence>
<sequence length="447" mass="48949">MLSLTRTRVLTTARRAFATAAKTAAPAAPVAADKKFKVVVVGAGPGGLSVSSTLSKMLGKDQVAVIDPASVHYYQPLWTYVGAGLKDFKESVKPMASVMPSKAEWIQDKVTKLDPDHNQVTLSNGETIGYEYLVVAAGIQINWEQIKGLKEALGKDGVTSNYSPESVQKTYQFIKEFKGGNAVFTFPNTPLKCPGAPTKIVFLAEEAFRLSGVRDKTNVIYNTSLGKIFGIDHYGKVLQKLADERNIQVNFQNELISIDANNHEAVFRNNGKNGELSTVHYDFLHVAPPQGPPNFIKESKLADSVGWVDVNKDTLRHNRYKNVFSLGDCSSLPTSKTAASITAESGVLKHNLIADIKGEKVEQAVYDGYTSCPLIVGRKELILAEFSGYTGKPLETFPVDQRKITSVGQFLNKEVIPAIYWNALLDGNWVGPGKFRSILEPLRSKHT</sequence>
<organism evidence="12 13">
    <name type="scientific">Phycomyces blakesleeanus (strain ATCC 8743b / DSM 1359 / FGSC 10004 / NBRC 33097 / NRRL 1555)</name>
    <dbReference type="NCBI Taxonomy" id="763407"/>
    <lineage>
        <taxon>Eukaryota</taxon>
        <taxon>Fungi</taxon>
        <taxon>Fungi incertae sedis</taxon>
        <taxon>Mucoromycota</taxon>
        <taxon>Mucoromycotina</taxon>
        <taxon>Mucoromycetes</taxon>
        <taxon>Mucorales</taxon>
        <taxon>Phycomycetaceae</taxon>
        <taxon>Phycomyces</taxon>
    </lineage>
</organism>
<dbReference type="FunFam" id="3.50.50.60:FF:000034">
    <property type="entry name" value="sulfide:quinone oxidoreductase, mitochondrial"/>
    <property type="match status" value="1"/>
</dbReference>
<dbReference type="InterPro" id="IPR036188">
    <property type="entry name" value="FAD/NAD-bd_sf"/>
</dbReference>
<keyword evidence="7" id="KW-0560">Oxidoreductase</keyword>
<dbReference type="PANTHER" id="PTHR10632:SF2">
    <property type="entry name" value="SULFIDE:QUINONE OXIDOREDUCTASE, MITOCHONDRIAL"/>
    <property type="match status" value="1"/>
</dbReference>
<keyword evidence="3" id="KW-0285">Flavoprotein</keyword>
<proteinExistence type="inferred from homology"/>
<dbReference type="AlphaFoldDB" id="A0A162UM90"/>
<evidence type="ECO:0000256" key="3">
    <source>
        <dbReference type="ARBA" id="ARBA00022630"/>
    </source>
</evidence>
<dbReference type="STRING" id="763407.A0A162UM90"/>
<evidence type="ECO:0000256" key="9">
    <source>
        <dbReference type="ARBA" id="ARBA00060891"/>
    </source>
</evidence>
<evidence type="ECO:0000256" key="8">
    <source>
        <dbReference type="ARBA" id="ARBA00023128"/>
    </source>
</evidence>
<keyword evidence="5" id="KW-0274">FAD</keyword>
<reference evidence="13" key="1">
    <citation type="submission" date="2015-06" db="EMBL/GenBank/DDBJ databases">
        <title>Expansion of signal transduction pathways in fungi by whole-genome duplication.</title>
        <authorList>
            <consortium name="DOE Joint Genome Institute"/>
            <person name="Corrochano L.M."/>
            <person name="Kuo A."/>
            <person name="Marcet-Houben M."/>
            <person name="Polaino S."/>
            <person name="Salamov A."/>
            <person name="Villalobos J.M."/>
            <person name="Alvarez M.I."/>
            <person name="Avalos J."/>
            <person name="Benito E.P."/>
            <person name="Benoit I."/>
            <person name="Burger G."/>
            <person name="Camino L.P."/>
            <person name="Canovas D."/>
            <person name="Cerda-Olmedo E."/>
            <person name="Cheng J.-F."/>
            <person name="Dominguez A."/>
            <person name="Elias M."/>
            <person name="Eslava A.P."/>
            <person name="Glaser F."/>
            <person name="Grimwood J."/>
            <person name="Gutierrez G."/>
            <person name="Heitman J."/>
            <person name="Henrissat B."/>
            <person name="Iturriaga E.A."/>
            <person name="Lang B.F."/>
            <person name="Lavin J.L."/>
            <person name="Lee S."/>
            <person name="Li W."/>
            <person name="Lindquist E."/>
            <person name="Lopez-Garcia S."/>
            <person name="Luque E.M."/>
            <person name="Marcos A.T."/>
            <person name="Martin J."/>
            <person name="McCluskey K."/>
            <person name="Medina H.R."/>
            <person name="Miralles-Duran A."/>
            <person name="Miyazaki A."/>
            <person name="Munoz-Torres E."/>
            <person name="Oguiza J.A."/>
            <person name="Ohm R."/>
            <person name="Olmedo M."/>
            <person name="Orejas M."/>
            <person name="Ortiz-Castellanos L."/>
            <person name="Pisabarro A.G."/>
            <person name="Rodriguez-Romero J."/>
            <person name="Ruiz-Herrera J."/>
            <person name="Ruiz-Vazquez R."/>
            <person name="Sanz C."/>
            <person name="Schackwitz W."/>
            <person name="Schmutz J."/>
            <person name="Shahriari M."/>
            <person name="Shelest E."/>
            <person name="Silva-Franco F."/>
            <person name="Soanes D."/>
            <person name="Syed K."/>
            <person name="Tagua V.G."/>
            <person name="Talbot N.J."/>
            <person name="Thon M."/>
            <person name="De vries R.P."/>
            <person name="Wiebenga A."/>
            <person name="Yadav J.S."/>
            <person name="Braun E.L."/>
            <person name="Baker S."/>
            <person name="Garre V."/>
            <person name="Horwitz B."/>
            <person name="Torres-Martinez S."/>
            <person name="Idnurm A."/>
            <person name="Herrera-Estrella A."/>
            <person name="Gabaldon T."/>
            <person name="Grigoriev I.V."/>
        </authorList>
    </citation>
    <scope>NUCLEOTIDE SEQUENCE [LARGE SCALE GENOMIC DNA]</scope>
    <source>
        <strain evidence="13">NRRL 1555(-)</strain>
    </source>
</reference>
<evidence type="ECO:0000256" key="5">
    <source>
        <dbReference type="ARBA" id="ARBA00022827"/>
    </source>
</evidence>
<dbReference type="VEuPathDB" id="FungiDB:PHYBLDRAFT_180292"/>
<dbReference type="GO" id="GO:0070224">
    <property type="term" value="F:sulfide:quinone oxidoreductase activity"/>
    <property type="evidence" value="ECO:0007669"/>
    <property type="project" value="TreeGrafter"/>
</dbReference>
<keyword evidence="6" id="KW-0809">Transit peptide</keyword>
<keyword evidence="4" id="KW-0874">Quinone</keyword>
<dbReference type="FunCoup" id="A0A162UM90">
    <property type="interactions" value="284"/>
</dbReference>
<evidence type="ECO:0000256" key="1">
    <source>
        <dbReference type="ARBA" id="ARBA00001974"/>
    </source>
</evidence>
<evidence type="ECO:0000256" key="4">
    <source>
        <dbReference type="ARBA" id="ARBA00022719"/>
    </source>
</evidence>
<dbReference type="GeneID" id="28999197"/>
<evidence type="ECO:0000313" key="13">
    <source>
        <dbReference type="Proteomes" id="UP000077315"/>
    </source>
</evidence>
<keyword evidence="13" id="KW-1185">Reference proteome</keyword>
<evidence type="ECO:0000256" key="2">
    <source>
        <dbReference type="ARBA" id="ARBA00004173"/>
    </source>
</evidence>
<dbReference type="InParanoid" id="A0A162UM90"/>
<evidence type="ECO:0000259" key="11">
    <source>
        <dbReference type="Pfam" id="PF07992"/>
    </source>
</evidence>
<dbReference type="GO" id="GO:0048038">
    <property type="term" value="F:quinone binding"/>
    <property type="evidence" value="ECO:0007669"/>
    <property type="project" value="UniProtKB-KW"/>
</dbReference>
<dbReference type="Proteomes" id="UP000077315">
    <property type="component" value="Unassembled WGS sequence"/>
</dbReference>
<dbReference type="RefSeq" id="XP_018295062.1">
    <property type="nucleotide sequence ID" value="XM_018438291.1"/>
</dbReference>
<protein>
    <recommendedName>
        <fullName evidence="10">Sulfide:quinone oxidoreductase, mitochondrial</fullName>
    </recommendedName>
</protein>
<dbReference type="InterPro" id="IPR015904">
    <property type="entry name" value="Sulphide_quinone_reductase"/>
</dbReference>
<evidence type="ECO:0000256" key="7">
    <source>
        <dbReference type="ARBA" id="ARBA00023002"/>
    </source>
</evidence>
<dbReference type="InterPro" id="IPR023753">
    <property type="entry name" value="FAD/NAD-binding_dom"/>
</dbReference>
<dbReference type="GO" id="GO:0071949">
    <property type="term" value="F:FAD binding"/>
    <property type="evidence" value="ECO:0007669"/>
    <property type="project" value="TreeGrafter"/>
</dbReference>
<comment type="subcellular location">
    <subcellularLocation>
        <location evidence="2">Mitochondrion</location>
    </subcellularLocation>
</comment>
<feature type="domain" description="FAD/NAD(P)-binding" evidence="11">
    <location>
        <begin position="36"/>
        <end position="155"/>
    </location>
</feature>
<comment type="cofactor">
    <cofactor evidence="1">
        <name>FAD</name>
        <dbReference type="ChEBI" id="CHEBI:57692"/>
    </cofactor>
</comment>
<dbReference type="PANTHER" id="PTHR10632">
    <property type="entry name" value="SULFIDE:QUINONE OXIDOREDUCTASE"/>
    <property type="match status" value="1"/>
</dbReference>
<keyword evidence="8" id="KW-0496">Mitochondrion</keyword>
<dbReference type="GO" id="GO:0070221">
    <property type="term" value="P:sulfide oxidation, using sulfide:quinone oxidoreductase"/>
    <property type="evidence" value="ECO:0007669"/>
    <property type="project" value="TreeGrafter"/>
</dbReference>
<dbReference type="EMBL" id="KV440975">
    <property type="protein sequence ID" value="OAD77022.1"/>
    <property type="molecule type" value="Genomic_DNA"/>
</dbReference>
<accession>A0A162UM90</accession>
<dbReference type="Gene3D" id="3.50.50.60">
    <property type="entry name" value="FAD/NAD(P)-binding domain"/>
    <property type="match status" value="2"/>
</dbReference>
<name>A0A162UM90_PHYB8</name>
<evidence type="ECO:0000256" key="6">
    <source>
        <dbReference type="ARBA" id="ARBA00022946"/>
    </source>
</evidence>
<dbReference type="OrthoDB" id="5376590at2759"/>
<evidence type="ECO:0000256" key="10">
    <source>
        <dbReference type="ARBA" id="ARBA00070160"/>
    </source>
</evidence>
<comment type="similarity">
    <text evidence="9">Belongs to the SQRD family.</text>
</comment>
<dbReference type="SUPFAM" id="SSF51905">
    <property type="entry name" value="FAD/NAD(P)-binding domain"/>
    <property type="match status" value="2"/>
</dbReference>
<dbReference type="Pfam" id="PF07992">
    <property type="entry name" value="Pyr_redox_2"/>
    <property type="match status" value="1"/>
</dbReference>
<gene>
    <name evidence="12" type="ORF">PHYBLDRAFT_180292</name>
</gene>